<reference evidence="1" key="1">
    <citation type="journal article" date="2021" name="Proc. Natl. Acad. Sci. U.S.A.">
        <title>A Catalog of Tens of Thousands of Viruses from Human Metagenomes Reveals Hidden Associations with Chronic Diseases.</title>
        <authorList>
            <person name="Tisza M.J."/>
            <person name="Buck C.B."/>
        </authorList>
    </citation>
    <scope>NUCLEOTIDE SEQUENCE</scope>
    <source>
        <strain evidence="1">CtY8Y14</strain>
    </source>
</reference>
<accession>A0A8S5MH77</accession>
<dbReference type="EMBL" id="BK014904">
    <property type="protein sequence ID" value="DAD81602.1"/>
    <property type="molecule type" value="Genomic_DNA"/>
</dbReference>
<organism evidence="1">
    <name type="scientific">virus sp. ctY8Y14</name>
    <dbReference type="NCBI Taxonomy" id="2826806"/>
    <lineage>
        <taxon>Viruses</taxon>
    </lineage>
</organism>
<evidence type="ECO:0000313" key="1">
    <source>
        <dbReference type="EMBL" id="DAD81602.1"/>
    </source>
</evidence>
<protein>
    <submittedName>
        <fullName evidence="1">Uncharacterized protein</fullName>
    </submittedName>
</protein>
<sequence>MKYTKEQIEEWKRKHGDLFEITVEGKGCILHRPTRQDLSYVSVLKDPIKMSETMLNQLWVVGDEEIKTDDSLFLAAIQKMQEVLEVKEAEIKKL</sequence>
<proteinExistence type="predicted"/>
<name>A0A8S5MH77_9VIRU</name>